<evidence type="ECO:0000256" key="2">
    <source>
        <dbReference type="SAM" id="SignalP"/>
    </source>
</evidence>
<feature type="compositionally biased region" description="Low complexity" evidence="1">
    <location>
        <begin position="370"/>
        <end position="379"/>
    </location>
</feature>
<feature type="region of interest" description="Disordered" evidence="1">
    <location>
        <begin position="347"/>
        <end position="379"/>
    </location>
</feature>
<dbReference type="AlphaFoldDB" id="I3ZC52"/>
<sequence length="551" mass="59092">MSPFKPTTRSGRAFTAAALLLCLALPTAQPARAYSVMTHEEVVDMAWLPHMVPLLRARFPSLTDDQIREAHAFAYGGCILQDLGYYPKGSKFFSDLTHYVRSGDFVQALLDDATTPDEFAFAMGALAHYTSDETGHPYVNQVTAQEFPKLAHRYGKVVTYEESPTDHLRTEFGFDVVGVSRGKYAQEDYRNFIGFEVAKPLLERAFEETYGLKLTDVIHSPDSSIGSARWAVHSLIPKITKVALLSYHDNIEHVNPGFDRKKFVYRMNRTEYEKAWGKEYKKPGFGSHLLAVIINILPKVGPLKALDLKLPNGDQQTLYIKSVNETVDRLNARLDKIRSVTTPVPVPVVAQSNGKRPDAGTATADKETQEAANAKGEAGNGGAVIATSAAVAAAAPPPVEVAQSAKADKAVATDHPATPTLQAAASAAQAGADPASAGAAIAQPLGDVPLTLTSIDLDTGKTTAPGEYGLADKTYAELLEKIAALPATPTDGLLRKDLLLYFGAEQAAKNSLNKKPKEWAKVQAALAQLKATPTAAPKTAHTATPPPPAGD</sequence>
<organism evidence="4 5">
    <name type="scientific">Terriglobus roseus (strain DSM 18391 / NRRL B-41598 / KBS 63)</name>
    <dbReference type="NCBI Taxonomy" id="926566"/>
    <lineage>
        <taxon>Bacteria</taxon>
        <taxon>Pseudomonadati</taxon>
        <taxon>Acidobacteriota</taxon>
        <taxon>Terriglobia</taxon>
        <taxon>Terriglobales</taxon>
        <taxon>Acidobacteriaceae</taxon>
        <taxon>Terriglobus</taxon>
    </lineage>
</organism>
<dbReference type="KEGG" id="trs:Terro_0479"/>
<feature type="chain" id="PRO_5003683644" description="Phospholipase C/D domain-containing protein" evidence="2">
    <location>
        <begin position="34"/>
        <end position="551"/>
    </location>
</feature>
<protein>
    <recommendedName>
        <fullName evidence="3">Phospholipase C/D domain-containing protein</fullName>
    </recommendedName>
</protein>
<feature type="signal peptide" evidence="2">
    <location>
        <begin position="1"/>
        <end position="33"/>
    </location>
</feature>
<keyword evidence="2" id="KW-0732">Signal</keyword>
<evidence type="ECO:0000259" key="3">
    <source>
        <dbReference type="Pfam" id="PF00882"/>
    </source>
</evidence>
<dbReference type="InterPro" id="IPR029002">
    <property type="entry name" value="PLPC/GPLD1"/>
</dbReference>
<feature type="domain" description="Phospholipase C/D" evidence="3">
    <location>
        <begin position="39"/>
        <end position="211"/>
    </location>
</feature>
<keyword evidence="5" id="KW-1185">Reference proteome</keyword>
<reference evidence="4 5" key="1">
    <citation type="submission" date="2012-06" db="EMBL/GenBank/DDBJ databases">
        <title>Complete genome of Terriglobus roseus DSM 18391.</title>
        <authorList>
            <consortium name="US DOE Joint Genome Institute (JGI-PGF)"/>
            <person name="Lucas S."/>
            <person name="Copeland A."/>
            <person name="Lapidus A."/>
            <person name="Glavina del Rio T."/>
            <person name="Dalin E."/>
            <person name="Tice H."/>
            <person name="Bruce D."/>
            <person name="Goodwin L."/>
            <person name="Pitluck S."/>
            <person name="Peters L."/>
            <person name="Mikhailova N."/>
            <person name="Munk A.C.C."/>
            <person name="Kyrpides N."/>
            <person name="Mavromatis K."/>
            <person name="Ivanova N."/>
            <person name="Brettin T."/>
            <person name="Detter J.C."/>
            <person name="Han C."/>
            <person name="Larimer F."/>
            <person name="Land M."/>
            <person name="Hauser L."/>
            <person name="Markowitz V."/>
            <person name="Cheng J.-F."/>
            <person name="Hugenholtz P."/>
            <person name="Woyke T."/>
            <person name="Wu D."/>
            <person name="Brambilla E."/>
            <person name="Klenk H.-P."/>
            <person name="Eisen J.A."/>
        </authorList>
    </citation>
    <scope>NUCLEOTIDE SEQUENCE [LARGE SCALE GENOMIC DNA]</scope>
    <source>
        <strain evidence="5">DSM 18391 / NRRL B-41598 / KBS 63</strain>
    </source>
</reference>
<dbReference type="PATRIC" id="fig|926566.3.peg.473"/>
<proteinExistence type="predicted"/>
<dbReference type="EMBL" id="CP003379">
    <property type="protein sequence ID" value="AFL86820.1"/>
    <property type="molecule type" value="Genomic_DNA"/>
</dbReference>
<feature type="region of interest" description="Disordered" evidence="1">
    <location>
        <begin position="530"/>
        <end position="551"/>
    </location>
</feature>
<gene>
    <name evidence="4" type="ordered locus">Terro_0479</name>
</gene>
<accession>I3ZC52</accession>
<dbReference type="Pfam" id="PF00882">
    <property type="entry name" value="Zn_dep_PLPC"/>
    <property type="match status" value="1"/>
</dbReference>
<evidence type="ECO:0000256" key="1">
    <source>
        <dbReference type="SAM" id="MobiDB-lite"/>
    </source>
</evidence>
<evidence type="ECO:0000313" key="4">
    <source>
        <dbReference type="EMBL" id="AFL86820.1"/>
    </source>
</evidence>
<dbReference type="eggNOG" id="ENOG502Z7M7">
    <property type="taxonomic scope" value="Bacteria"/>
</dbReference>
<name>I3ZC52_TERRK</name>
<feature type="compositionally biased region" description="Low complexity" evidence="1">
    <location>
        <begin position="530"/>
        <end position="543"/>
    </location>
</feature>
<dbReference type="HOGENOM" id="CLU_559923_0_0_0"/>
<evidence type="ECO:0000313" key="5">
    <source>
        <dbReference type="Proteomes" id="UP000006056"/>
    </source>
</evidence>
<dbReference type="Proteomes" id="UP000006056">
    <property type="component" value="Chromosome"/>
</dbReference>